<dbReference type="AlphaFoldDB" id="A0A846TR21"/>
<evidence type="ECO:0000313" key="3">
    <source>
        <dbReference type="EMBL" id="NKE09370.1"/>
    </source>
</evidence>
<sequence>MLAFMRHGETDWNRAQRLQGGSDIPLNSTGRQQAVDAAHLMRDEDPGWDLVVTSPLSRARETGRIVAQELGIELGPMYQGLVERSFGSNEGESIAEISPEGYQKLLEVAEPEDQVVERALEVLHEVHGQFPERNILLVAHGALIRFTVAHLQNTEPKRVANAEVVPVDQDLLAATAS</sequence>
<keyword evidence="4" id="KW-1185">Reference proteome</keyword>
<proteinExistence type="predicted"/>
<feature type="binding site" evidence="2">
    <location>
        <begin position="6"/>
        <end position="13"/>
    </location>
    <ligand>
        <name>substrate</name>
    </ligand>
</feature>
<dbReference type="SMART" id="SM00855">
    <property type="entry name" value="PGAM"/>
    <property type="match status" value="1"/>
</dbReference>
<dbReference type="EMBL" id="JAAVUN010000007">
    <property type="protein sequence ID" value="NKE09370.1"/>
    <property type="molecule type" value="Genomic_DNA"/>
</dbReference>
<dbReference type="PIRSF" id="PIRSF000709">
    <property type="entry name" value="6PFK_2-Ptase"/>
    <property type="match status" value="1"/>
</dbReference>
<feature type="active site" description="Tele-phosphohistidine intermediate" evidence="1">
    <location>
        <position position="7"/>
    </location>
</feature>
<dbReference type="SUPFAM" id="SSF53254">
    <property type="entry name" value="Phosphoglycerate mutase-like"/>
    <property type="match status" value="1"/>
</dbReference>
<dbReference type="Pfam" id="PF00300">
    <property type="entry name" value="His_Phos_1"/>
    <property type="match status" value="1"/>
</dbReference>
<evidence type="ECO:0000256" key="1">
    <source>
        <dbReference type="PIRSR" id="PIRSR613078-1"/>
    </source>
</evidence>
<feature type="active site" description="Proton donor/acceptor" evidence="1">
    <location>
        <position position="83"/>
    </location>
</feature>
<comment type="caution">
    <text evidence="3">The sequence shown here is derived from an EMBL/GenBank/DDBJ whole genome shotgun (WGS) entry which is preliminary data.</text>
</comment>
<dbReference type="PANTHER" id="PTHR48100">
    <property type="entry name" value="BROAD-SPECIFICITY PHOSPHATASE YOR283W-RELATED"/>
    <property type="match status" value="1"/>
</dbReference>
<gene>
    <name evidence="3" type="ORF">GTW58_05320</name>
</gene>
<reference evidence="3 4" key="1">
    <citation type="submission" date="2020-02" db="EMBL/GenBank/DDBJ databases">
        <authorList>
            <person name="Sun Q."/>
        </authorList>
    </citation>
    <scope>NUCLEOTIDE SEQUENCE [LARGE SCALE GENOMIC DNA]</scope>
    <source>
        <strain evidence="3 4">YIM 13062</strain>
    </source>
</reference>
<feature type="binding site" evidence="2">
    <location>
        <position position="58"/>
    </location>
    <ligand>
        <name>substrate</name>
    </ligand>
</feature>
<protein>
    <submittedName>
        <fullName evidence="3">Histidine phosphatase family protein</fullName>
    </submittedName>
</protein>
<dbReference type="GO" id="GO:0016791">
    <property type="term" value="F:phosphatase activity"/>
    <property type="evidence" value="ECO:0007669"/>
    <property type="project" value="TreeGrafter"/>
</dbReference>
<dbReference type="PANTHER" id="PTHR48100:SF59">
    <property type="entry name" value="ADENOSYLCOBALAMIN_ALPHA-RIBAZOLE PHOSPHATASE"/>
    <property type="match status" value="1"/>
</dbReference>
<accession>A0A846TR21</accession>
<dbReference type="CDD" id="cd07067">
    <property type="entry name" value="HP_PGM_like"/>
    <property type="match status" value="1"/>
</dbReference>
<dbReference type="InterPro" id="IPR029033">
    <property type="entry name" value="His_PPase_superfam"/>
</dbReference>
<organism evidence="3 4">
    <name type="scientific">Kocuria subflava</name>
    <dbReference type="NCBI Taxonomy" id="1736139"/>
    <lineage>
        <taxon>Bacteria</taxon>
        <taxon>Bacillati</taxon>
        <taxon>Actinomycetota</taxon>
        <taxon>Actinomycetes</taxon>
        <taxon>Micrococcales</taxon>
        <taxon>Micrococcaceae</taxon>
        <taxon>Kocuria</taxon>
    </lineage>
</organism>
<evidence type="ECO:0000256" key="2">
    <source>
        <dbReference type="PIRSR" id="PIRSR613078-2"/>
    </source>
</evidence>
<name>A0A846TR21_9MICC</name>
<evidence type="ECO:0000313" key="4">
    <source>
        <dbReference type="Proteomes" id="UP000521379"/>
    </source>
</evidence>
<dbReference type="GO" id="GO:0005737">
    <property type="term" value="C:cytoplasm"/>
    <property type="evidence" value="ECO:0007669"/>
    <property type="project" value="TreeGrafter"/>
</dbReference>
<dbReference type="InterPro" id="IPR013078">
    <property type="entry name" value="His_Pase_superF_clade-1"/>
</dbReference>
<dbReference type="Proteomes" id="UP000521379">
    <property type="component" value="Unassembled WGS sequence"/>
</dbReference>
<dbReference type="Gene3D" id="3.40.50.1240">
    <property type="entry name" value="Phosphoglycerate mutase-like"/>
    <property type="match status" value="1"/>
</dbReference>
<dbReference type="InterPro" id="IPR050275">
    <property type="entry name" value="PGM_Phosphatase"/>
</dbReference>
<dbReference type="RefSeq" id="WP_047692708.1">
    <property type="nucleotide sequence ID" value="NZ_JAAVUN010000007.1"/>
</dbReference>